<keyword evidence="2 4" id="KW-0560">Oxidoreductase</keyword>
<sequence>MDVKRLVKFMSPFPSQGRGDNIGKGKSVEVAVFGTKSYDRHFLDSAAEGADIQWHFIEPRLTQTTAPLASPFEAICCFVNDEISSDVLDKLAKGKTKLIAMRCAGYNNVDLPRAHELGIQVARVPAYSPYAVAEHAVGLILTLNRKYHKAYNRVREGDFSLNGLVGFDLHGKTVGVIGTGKIGQIFARIMHGFGCELLAYDVQQAEDCLKLGVNYKALDEILAQSDIISLHCPLLPVTKHLIDDEAIGKLKAGAMVINTSRGGLIDTVAAIGGLKSGQIGSLGIDVYEEEAELFFEDKSETVIQDDVFARLVTFPNVLVTGHQGFFTQNALEAIAQVTVQNLKEFATGKTLTNEVAVS</sequence>
<dbReference type="EMBL" id="JABRWO010000013">
    <property type="protein sequence ID" value="MBA2117235.1"/>
    <property type="molecule type" value="Genomic_DNA"/>
</dbReference>
<evidence type="ECO:0000259" key="5">
    <source>
        <dbReference type="Pfam" id="PF00389"/>
    </source>
</evidence>
<dbReference type="InterPro" id="IPR029753">
    <property type="entry name" value="D-isomer_DH_CS"/>
</dbReference>
<evidence type="ECO:0000256" key="2">
    <source>
        <dbReference type="ARBA" id="ARBA00023002"/>
    </source>
</evidence>
<dbReference type="InterPro" id="IPR036291">
    <property type="entry name" value="NAD(P)-bd_dom_sf"/>
</dbReference>
<dbReference type="InterPro" id="IPR029752">
    <property type="entry name" value="D-isomer_DH_CS1"/>
</dbReference>
<dbReference type="InterPro" id="IPR006140">
    <property type="entry name" value="D-isomer_DH_NAD-bd"/>
</dbReference>
<keyword evidence="8" id="KW-1185">Reference proteome</keyword>
<keyword evidence="3" id="KW-0520">NAD</keyword>
<feature type="domain" description="D-isomer specific 2-hydroxyacid dehydrogenase catalytic" evidence="5">
    <location>
        <begin position="31"/>
        <end position="355"/>
    </location>
</feature>
<dbReference type="Gene3D" id="3.40.50.720">
    <property type="entry name" value="NAD(P)-binding Rossmann-like Domain"/>
    <property type="match status" value="2"/>
</dbReference>
<dbReference type="PROSITE" id="PS00670">
    <property type="entry name" value="D_2_HYDROXYACID_DH_2"/>
    <property type="match status" value="1"/>
</dbReference>
<organism evidence="7 8">
    <name type="scientific">Bremerella alba</name>
    <dbReference type="NCBI Taxonomy" id="980252"/>
    <lineage>
        <taxon>Bacteria</taxon>
        <taxon>Pseudomonadati</taxon>
        <taxon>Planctomycetota</taxon>
        <taxon>Planctomycetia</taxon>
        <taxon>Pirellulales</taxon>
        <taxon>Pirellulaceae</taxon>
        <taxon>Bremerella</taxon>
    </lineage>
</organism>
<feature type="domain" description="D-isomer specific 2-hydroxyacid dehydrogenase NAD-binding" evidence="6">
    <location>
        <begin position="137"/>
        <end position="324"/>
    </location>
</feature>
<dbReference type="PROSITE" id="PS00065">
    <property type="entry name" value="D_2_HYDROXYACID_DH_1"/>
    <property type="match status" value="1"/>
</dbReference>
<dbReference type="EC" id="1.1.1.28" evidence="7"/>
<proteinExistence type="inferred from homology"/>
<dbReference type="PANTHER" id="PTHR43026:SF1">
    <property type="entry name" value="2-HYDROXYACID DEHYDROGENASE HOMOLOG 1-RELATED"/>
    <property type="match status" value="1"/>
</dbReference>
<dbReference type="GO" id="GO:0051287">
    <property type="term" value="F:NAD binding"/>
    <property type="evidence" value="ECO:0007669"/>
    <property type="project" value="InterPro"/>
</dbReference>
<dbReference type="InterPro" id="IPR006139">
    <property type="entry name" value="D-isomer_2_OHA_DH_cat_dom"/>
</dbReference>
<evidence type="ECO:0000313" key="8">
    <source>
        <dbReference type="Proteomes" id="UP000551616"/>
    </source>
</evidence>
<dbReference type="CDD" id="cd12183">
    <property type="entry name" value="LDH_like_2"/>
    <property type="match status" value="1"/>
</dbReference>
<dbReference type="PANTHER" id="PTHR43026">
    <property type="entry name" value="2-HYDROXYACID DEHYDROGENASE HOMOLOG 1-RELATED"/>
    <property type="match status" value="1"/>
</dbReference>
<comment type="similarity">
    <text evidence="1 4">Belongs to the D-isomer specific 2-hydroxyacid dehydrogenase family.</text>
</comment>
<dbReference type="Pfam" id="PF02826">
    <property type="entry name" value="2-Hacid_dh_C"/>
    <property type="match status" value="1"/>
</dbReference>
<evidence type="ECO:0000259" key="6">
    <source>
        <dbReference type="Pfam" id="PF02826"/>
    </source>
</evidence>
<dbReference type="SUPFAM" id="SSF52283">
    <property type="entry name" value="Formate/glycerate dehydrogenase catalytic domain-like"/>
    <property type="match status" value="1"/>
</dbReference>
<evidence type="ECO:0000256" key="1">
    <source>
        <dbReference type="ARBA" id="ARBA00005854"/>
    </source>
</evidence>
<dbReference type="PROSITE" id="PS00671">
    <property type="entry name" value="D_2_HYDROXYACID_DH_3"/>
    <property type="match status" value="1"/>
</dbReference>
<dbReference type="Pfam" id="PF00389">
    <property type="entry name" value="2-Hacid_dh"/>
    <property type="match status" value="1"/>
</dbReference>
<dbReference type="AlphaFoldDB" id="A0A7V8V938"/>
<accession>A0A7V8V938</accession>
<reference evidence="7 8" key="1">
    <citation type="submission" date="2020-05" db="EMBL/GenBank/DDBJ databases">
        <title>Bremerella alba sp. nov., a novel planctomycete isolated from the surface of the macroalga Fucus spiralis.</title>
        <authorList>
            <person name="Godinho O."/>
            <person name="Botelho R."/>
            <person name="Albuquerque L."/>
            <person name="Wiegand S."/>
            <person name="Da Costa M.S."/>
            <person name="Lobo-Da-Cunha A."/>
            <person name="Jogler C."/>
            <person name="Lage O.M."/>
        </authorList>
    </citation>
    <scope>NUCLEOTIDE SEQUENCE [LARGE SCALE GENOMIC DNA]</scope>
    <source>
        <strain evidence="7 8">FF15</strain>
    </source>
</reference>
<comment type="caution">
    <text evidence="7">The sequence shown here is derived from an EMBL/GenBank/DDBJ whole genome shotgun (WGS) entry which is preliminary data.</text>
</comment>
<dbReference type="SUPFAM" id="SSF51735">
    <property type="entry name" value="NAD(P)-binding Rossmann-fold domains"/>
    <property type="match status" value="1"/>
</dbReference>
<evidence type="ECO:0000256" key="4">
    <source>
        <dbReference type="RuleBase" id="RU003719"/>
    </source>
</evidence>
<name>A0A7V8V938_9BACT</name>
<dbReference type="GO" id="GO:0008720">
    <property type="term" value="F:D-lactate dehydrogenase (NAD+) activity"/>
    <property type="evidence" value="ECO:0007669"/>
    <property type="project" value="UniProtKB-EC"/>
</dbReference>
<evidence type="ECO:0000256" key="3">
    <source>
        <dbReference type="ARBA" id="ARBA00023027"/>
    </source>
</evidence>
<protein>
    <submittedName>
        <fullName evidence="7">D-lactate dehydrogenase</fullName>
        <ecNumber evidence="7">1.1.1.28</ecNumber>
    </submittedName>
</protein>
<evidence type="ECO:0000313" key="7">
    <source>
        <dbReference type="EMBL" id="MBA2117235.1"/>
    </source>
</evidence>
<gene>
    <name evidence="7" type="primary">ldhA</name>
    <name evidence="7" type="ORF">HOV93_44310</name>
</gene>
<dbReference type="Proteomes" id="UP000551616">
    <property type="component" value="Unassembled WGS sequence"/>
</dbReference>
<dbReference type="InterPro" id="IPR058205">
    <property type="entry name" value="D-LDH-like"/>
</dbReference>